<protein>
    <submittedName>
        <fullName evidence="1">Uncharacterized protein</fullName>
    </submittedName>
</protein>
<name>A0AAD7DW51_MYCRO</name>
<accession>A0AAD7DW51</accession>
<comment type="caution">
    <text evidence="1">The sequence shown here is derived from an EMBL/GenBank/DDBJ whole genome shotgun (WGS) entry which is preliminary data.</text>
</comment>
<evidence type="ECO:0000313" key="2">
    <source>
        <dbReference type="Proteomes" id="UP001221757"/>
    </source>
</evidence>
<dbReference type="AlphaFoldDB" id="A0AAD7DW51"/>
<reference evidence="1" key="1">
    <citation type="submission" date="2023-03" db="EMBL/GenBank/DDBJ databases">
        <title>Massive genome expansion in bonnet fungi (Mycena s.s.) driven by repeated elements and novel gene families across ecological guilds.</title>
        <authorList>
            <consortium name="Lawrence Berkeley National Laboratory"/>
            <person name="Harder C.B."/>
            <person name="Miyauchi S."/>
            <person name="Viragh M."/>
            <person name="Kuo A."/>
            <person name="Thoen E."/>
            <person name="Andreopoulos B."/>
            <person name="Lu D."/>
            <person name="Skrede I."/>
            <person name="Drula E."/>
            <person name="Henrissat B."/>
            <person name="Morin E."/>
            <person name="Kohler A."/>
            <person name="Barry K."/>
            <person name="LaButti K."/>
            <person name="Morin E."/>
            <person name="Salamov A."/>
            <person name="Lipzen A."/>
            <person name="Mereny Z."/>
            <person name="Hegedus B."/>
            <person name="Baldrian P."/>
            <person name="Stursova M."/>
            <person name="Weitz H."/>
            <person name="Taylor A."/>
            <person name="Grigoriev I.V."/>
            <person name="Nagy L.G."/>
            <person name="Martin F."/>
            <person name="Kauserud H."/>
        </authorList>
    </citation>
    <scope>NUCLEOTIDE SEQUENCE</scope>
    <source>
        <strain evidence="1">CBHHK067</strain>
    </source>
</reference>
<sequence length="323" mass="35386">MERRPQLRAFGGIHAEESTGPRLRAFGGIQGEESTGHNEVACTAASAFLSPRTPKDDESWKRISLRPDPTSCAYALSSPSAAEHDGRLRTSTGVVAIDADSGSVIHGRLRVPVGQRCDAACTHSQLTVGDLMGIFLAAIYQLGIKPRPILTGARRSRKDADQPSDGYKEEFQLHQEVSAANSGVARNCIVWSVAQVKLSYAETALEIPLLQNPIQCQVLKAHLRKSILHHWKSSLEYREIQSSVGGTLRSHHAKIKTDSDQRHSAMRRALSVTVPEDIDVGQRGMHDLVLELTRGSGRLCSPRHYPALELTAPSLIRMELARI</sequence>
<organism evidence="1 2">
    <name type="scientific">Mycena rosella</name>
    <name type="common">Pink bonnet</name>
    <name type="synonym">Agaricus rosellus</name>
    <dbReference type="NCBI Taxonomy" id="1033263"/>
    <lineage>
        <taxon>Eukaryota</taxon>
        <taxon>Fungi</taxon>
        <taxon>Dikarya</taxon>
        <taxon>Basidiomycota</taxon>
        <taxon>Agaricomycotina</taxon>
        <taxon>Agaricomycetes</taxon>
        <taxon>Agaricomycetidae</taxon>
        <taxon>Agaricales</taxon>
        <taxon>Marasmiineae</taxon>
        <taxon>Mycenaceae</taxon>
        <taxon>Mycena</taxon>
    </lineage>
</organism>
<proteinExistence type="predicted"/>
<gene>
    <name evidence="1" type="ORF">B0H17DRAFT_1256889</name>
</gene>
<keyword evidence="2" id="KW-1185">Reference proteome</keyword>
<dbReference type="Proteomes" id="UP001221757">
    <property type="component" value="Unassembled WGS sequence"/>
</dbReference>
<evidence type="ECO:0000313" key="1">
    <source>
        <dbReference type="EMBL" id="KAJ7699358.1"/>
    </source>
</evidence>
<dbReference type="EMBL" id="JARKIE010000023">
    <property type="protein sequence ID" value="KAJ7699358.1"/>
    <property type="molecule type" value="Genomic_DNA"/>
</dbReference>